<evidence type="ECO:0000313" key="2">
    <source>
        <dbReference type="EMBL" id="SMF68727.1"/>
    </source>
</evidence>
<dbReference type="STRING" id="1513793.SAMN06296036_12457"/>
<accession>A0A1Y6CPH1</accession>
<organism evidence="2 3">
    <name type="scientific">Pseudobacteriovorax antillogorgiicola</name>
    <dbReference type="NCBI Taxonomy" id="1513793"/>
    <lineage>
        <taxon>Bacteria</taxon>
        <taxon>Pseudomonadati</taxon>
        <taxon>Bdellovibrionota</taxon>
        <taxon>Oligoflexia</taxon>
        <taxon>Oligoflexales</taxon>
        <taxon>Pseudobacteriovoracaceae</taxon>
        <taxon>Pseudobacteriovorax</taxon>
    </lineage>
</organism>
<sequence>MRIIVTALFLGLSLGACTKGKFSLGNRTAKNEPAAAGDPQNSESETTSEERKVMAKSTLVWKRYRSLESGVAAALNVPKEQLCVEAGQHSCIDKVHLTVLGGNEPFDNGQYERADAPSVLTALAVDRVIISACNTRIAMDKAGTAEVFKHFALSSASVTAEQARAQGTELYQRFLARDPSKEELDVIANFVSSAGNGEQAALALCYAIGTHSENIFL</sequence>
<evidence type="ECO:0000256" key="1">
    <source>
        <dbReference type="SAM" id="MobiDB-lite"/>
    </source>
</evidence>
<dbReference type="PROSITE" id="PS51257">
    <property type="entry name" value="PROKAR_LIPOPROTEIN"/>
    <property type="match status" value="1"/>
</dbReference>
<feature type="region of interest" description="Disordered" evidence="1">
    <location>
        <begin position="28"/>
        <end position="52"/>
    </location>
</feature>
<dbReference type="EMBL" id="FWZT01000024">
    <property type="protein sequence ID" value="SMF68727.1"/>
    <property type="molecule type" value="Genomic_DNA"/>
</dbReference>
<name>A0A1Y6CPH1_9BACT</name>
<protein>
    <submittedName>
        <fullName evidence="2">Uncharacterized protein</fullName>
    </submittedName>
</protein>
<proteinExistence type="predicted"/>
<dbReference type="Proteomes" id="UP000192907">
    <property type="component" value="Unassembled WGS sequence"/>
</dbReference>
<gene>
    <name evidence="2" type="ORF">SAMN06296036_12457</name>
</gene>
<dbReference type="OrthoDB" id="5523492at2"/>
<evidence type="ECO:0000313" key="3">
    <source>
        <dbReference type="Proteomes" id="UP000192907"/>
    </source>
</evidence>
<keyword evidence="3" id="KW-1185">Reference proteome</keyword>
<reference evidence="3" key="1">
    <citation type="submission" date="2017-04" db="EMBL/GenBank/DDBJ databases">
        <authorList>
            <person name="Varghese N."/>
            <person name="Submissions S."/>
        </authorList>
    </citation>
    <scope>NUCLEOTIDE SEQUENCE [LARGE SCALE GENOMIC DNA]</scope>
    <source>
        <strain evidence="3">RKEM611</strain>
    </source>
</reference>
<dbReference type="AlphaFoldDB" id="A0A1Y6CPH1"/>
<dbReference type="RefSeq" id="WP_132323885.1">
    <property type="nucleotide sequence ID" value="NZ_FWZT01000024.1"/>
</dbReference>